<dbReference type="OrthoDB" id="3522453at2"/>
<dbReference type="InterPro" id="IPR006528">
    <property type="entry name" value="Phage_head_morphogenesis_dom"/>
</dbReference>
<evidence type="ECO:0000256" key="1">
    <source>
        <dbReference type="ARBA" id="ARBA00022527"/>
    </source>
</evidence>
<dbReference type="EMBL" id="QOIL01000003">
    <property type="protein sequence ID" value="RCG31974.1"/>
    <property type="molecule type" value="Genomic_DNA"/>
</dbReference>
<sequence length="358" mass="39734">MAITERTLALVREMRASLDRIVDDQTRATTKAWVRAWDELIRVFNEAADELIAAATGGRWPSRRQVARSQRVERALDLAARSLGELALKASNDVAQAAWQAVHLAVEATLPILRSQMPASPRAQAGIRFDRIDEAAVEAIVRRTTQQITARHRPLSADATEAMRRELVRGVVVGANPREAARRMVDRCQGAFAGGLTRAVTIARTEIISAHREGARAAQDASSSTLAGWVWTAELKARTCASCWAQHGRVHPLKEPGPLDHQSGRCARTPKTKTWRELGIDLDEPDDVIPDARVVFAALPRADQLKIMGPRRLQLLDAGEITWDDISERRENPEWRPSYHVRSVRDLEQLAADRTSSA</sequence>
<dbReference type="AlphaFoldDB" id="A0A367FP09"/>
<keyword evidence="1" id="KW-0723">Serine/threonine-protein kinase</keyword>
<evidence type="ECO:0000256" key="2">
    <source>
        <dbReference type="ARBA" id="ARBA00022679"/>
    </source>
</evidence>
<accession>A0A367FP09</accession>
<keyword evidence="4" id="KW-0418">Kinase</keyword>
<dbReference type="PROSITE" id="PS51285">
    <property type="entry name" value="AGC_KINASE_CTER"/>
    <property type="match status" value="1"/>
</dbReference>
<dbReference type="Pfam" id="PF04233">
    <property type="entry name" value="Phage_Mu_F"/>
    <property type="match status" value="1"/>
</dbReference>
<feature type="domain" description="AGC-kinase C-terminal" evidence="6">
    <location>
        <begin position="319"/>
        <end position="358"/>
    </location>
</feature>
<dbReference type="InterPro" id="IPR000961">
    <property type="entry name" value="AGC-kinase_C"/>
</dbReference>
<dbReference type="GO" id="GO:0005524">
    <property type="term" value="F:ATP binding"/>
    <property type="evidence" value="ECO:0007669"/>
    <property type="project" value="UniProtKB-KW"/>
</dbReference>
<keyword evidence="2" id="KW-0808">Transferase</keyword>
<reference evidence="7 8" key="1">
    <citation type="submission" date="2018-06" db="EMBL/GenBank/DDBJ databases">
        <title>Sphaerisporangium craniellae sp. nov., isolated from a marine sponge in the South China Sea.</title>
        <authorList>
            <person name="Li L."/>
        </authorList>
    </citation>
    <scope>NUCLEOTIDE SEQUENCE [LARGE SCALE GENOMIC DNA]</scope>
    <source>
        <strain evidence="7 8">CCTCC AA 208026</strain>
    </source>
</reference>
<dbReference type="GO" id="GO:0004674">
    <property type="term" value="F:protein serine/threonine kinase activity"/>
    <property type="evidence" value="ECO:0007669"/>
    <property type="project" value="UniProtKB-KW"/>
</dbReference>
<keyword evidence="8" id="KW-1185">Reference proteome</keyword>
<dbReference type="RefSeq" id="WP_114027589.1">
    <property type="nucleotide sequence ID" value="NZ_QOIL01000003.1"/>
</dbReference>
<proteinExistence type="predicted"/>
<dbReference type="Proteomes" id="UP000253094">
    <property type="component" value="Unassembled WGS sequence"/>
</dbReference>
<comment type="caution">
    <text evidence="7">The sequence shown here is derived from an EMBL/GenBank/DDBJ whole genome shotgun (WGS) entry which is preliminary data.</text>
</comment>
<evidence type="ECO:0000313" key="8">
    <source>
        <dbReference type="Proteomes" id="UP000253094"/>
    </source>
</evidence>
<evidence type="ECO:0000256" key="5">
    <source>
        <dbReference type="ARBA" id="ARBA00022840"/>
    </source>
</evidence>
<name>A0A367FP09_9ACTN</name>
<evidence type="ECO:0000259" key="6">
    <source>
        <dbReference type="PROSITE" id="PS51285"/>
    </source>
</evidence>
<evidence type="ECO:0000313" key="7">
    <source>
        <dbReference type="EMBL" id="RCG31974.1"/>
    </source>
</evidence>
<gene>
    <name evidence="7" type="ORF">DQ384_05375</name>
</gene>
<protein>
    <submittedName>
        <fullName evidence="7">Phage head morphogenesis protein</fullName>
    </submittedName>
</protein>
<keyword evidence="3" id="KW-0547">Nucleotide-binding</keyword>
<evidence type="ECO:0000256" key="3">
    <source>
        <dbReference type="ARBA" id="ARBA00022741"/>
    </source>
</evidence>
<keyword evidence="5" id="KW-0067">ATP-binding</keyword>
<organism evidence="7 8">
    <name type="scientific">Sphaerisporangium album</name>
    <dbReference type="NCBI Taxonomy" id="509200"/>
    <lineage>
        <taxon>Bacteria</taxon>
        <taxon>Bacillati</taxon>
        <taxon>Actinomycetota</taxon>
        <taxon>Actinomycetes</taxon>
        <taxon>Streptosporangiales</taxon>
        <taxon>Streptosporangiaceae</taxon>
        <taxon>Sphaerisporangium</taxon>
    </lineage>
</organism>
<evidence type="ECO:0000256" key="4">
    <source>
        <dbReference type="ARBA" id="ARBA00022777"/>
    </source>
</evidence>